<protein>
    <submittedName>
        <fullName evidence="1">Uncharacterized protein</fullName>
    </submittedName>
</protein>
<reference evidence="1 2" key="1">
    <citation type="submission" date="2018-06" db="EMBL/GenBank/DDBJ databases">
        <title>Genomic Encyclopedia of Type Strains, Phase III (KMG-III): the genomes of soil and plant-associated and newly described type strains.</title>
        <authorList>
            <person name="Whitman W."/>
        </authorList>
    </citation>
    <scope>NUCLEOTIDE SEQUENCE [LARGE SCALE GENOMIC DNA]</scope>
    <source>
        <strain evidence="1 2">CECT 7022</strain>
    </source>
</reference>
<evidence type="ECO:0000313" key="1">
    <source>
        <dbReference type="EMBL" id="PYE41662.1"/>
    </source>
</evidence>
<organism evidence="1 2">
    <name type="scientific">Paenibacillus barcinonensis</name>
    <dbReference type="NCBI Taxonomy" id="198119"/>
    <lineage>
        <taxon>Bacteria</taxon>
        <taxon>Bacillati</taxon>
        <taxon>Bacillota</taxon>
        <taxon>Bacilli</taxon>
        <taxon>Bacillales</taxon>
        <taxon>Paenibacillaceae</taxon>
        <taxon>Paenibacillus</taxon>
    </lineage>
</organism>
<proteinExistence type="predicted"/>
<dbReference type="Proteomes" id="UP000247790">
    <property type="component" value="Unassembled WGS sequence"/>
</dbReference>
<sequence>MSGEAYNIIFKHRLHWSLGLLDAIRGGNSADNPFGVHEYRDVM</sequence>
<accession>A0A2V4V6B1</accession>
<dbReference type="EMBL" id="QJSW01000061">
    <property type="protein sequence ID" value="PYE41662.1"/>
    <property type="molecule type" value="Genomic_DNA"/>
</dbReference>
<evidence type="ECO:0000313" key="2">
    <source>
        <dbReference type="Proteomes" id="UP000247790"/>
    </source>
</evidence>
<comment type="caution">
    <text evidence="1">The sequence shown here is derived from an EMBL/GenBank/DDBJ whole genome shotgun (WGS) entry which is preliminary data.</text>
</comment>
<name>A0A2V4V6B1_PAEBA</name>
<gene>
    <name evidence="1" type="ORF">DFQ00_1613</name>
</gene>
<dbReference type="AlphaFoldDB" id="A0A2V4V6B1"/>